<organism evidence="10">
    <name type="scientific">hydrothermal vent metagenome</name>
    <dbReference type="NCBI Taxonomy" id="652676"/>
    <lineage>
        <taxon>unclassified sequences</taxon>
        <taxon>metagenomes</taxon>
        <taxon>ecological metagenomes</taxon>
    </lineage>
</organism>
<feature type="transmembrane region" description="Helical" evidence="8">
    <location>
        <begin position="338"/>
        <end position="358"/>
    </location>
</feature>
<keyword evidence="2" id="KW-1003">Cell membrane</keyword>
<keyword evidence="7 8" id="KW-0472">Membrane</keyword>
<reference evidence="10" key="1">
    <citation type="submission" date="2018-06" db="EMBL/GenBank/DDBJ databases">
        <authorList>
            <person name="Zhirakovskaya E."/>
        </authorList>
    </citation>
    <scope>NUCLEOTIDE SEQUENCE</scope>
</reference>
<evidence type="ECO:0000256" key="5">
    <source>
        <dbReference type="ARBA" id="ARBA00022692"/>
    </source>
</evidence>
<dbReference type="InterPro" id="IPR050297">
    <property type="entry name" value="LipidA_mod_glycosyltrf_83"/>
</dbReference>
<dbReference type="GO" id="GO:0005886">
    <property type="term" value="C:plasma membrane"/>
    <property type="evidence" value="ECO:0007669"/>
    <property type="project" value="UniProtKB-SubCell"/>
</dbReference>
<evidence type="ECO:0000256" key="1">
    <source>
        <dbReference type="ARBA" id="ARBA00004651"/>
    </source>
</evidence>
<feature type="transmembrane region" description="Helical" evidence="8">
    <location>
        <begin position="7"/>
        <end position="29"/>
    </location>
</feature>
<evidence type="ECO:0000256" key="7">
    <source>
        <dbReference type="ARBA" id="ARBA00023136"/>
    </source>
</evidence>
<accession>A0A3B1BDN5</accession>
<keyword evidence="3" id="KW-0328">Glycosyltransferase</keyword>
<feature type="domain" description="Glycosyltransferase RgtA/B/C/D-like" evidence="9">
    <location>
        <begin position="53"/>
        <end position="212"/>
    </location>
</feature>
<evidence type="ECO:0000313" key="10">
    <source>
        <dbReference type="EMBL" id="VAX16219.1"/>
    </source>
</evidence>
<dbReference type="AlphaFoldDB" id="A0A3B1BDN5"/>
<evidence type="ECO:0000256" key="4">
    <source>
        <dbReference type="ARBA" id="ARBA00022679"/>
    </source>
</evidence>
<feature type="transmembrane region" description="Helical" evidence="8">
    <location>
        <begin position="307"/>
        <end position="326"/>
    </location>
</feature>
<evidence type="ECO:0000256" key="6">
    <source>
        <dbReference type="ARBA" id="ARBA00022989"/>
    </source>
</evidence>
<gene>
    <name evidence="10" type="ORF">MNBD_NITROSPINAE02-314</name>
</gene>
<proteinExistence type="predicted"/>
<dbReference type="PANTHER" id="PTHR33908:SF11">
    <property type="entry name" value="MEMBRANE PROTEIN"/>
    <property type="match status" value="1"/>
</dbReference>
<feature type="transmembrane region" description="Helical" evidence="8">
    <location>
        <begin position="73"/>
        <end position="93"/>
    </location>
</feature>
<feature type="transmembrane region" description="Helical" evidence="8">
    <location>
        <begin position="194"/>
        <end position="214"/>
    </location>
</feature>
<protein>
    <recommendedName>
        <fullName evidence="9">Glycosyltransferase RgtA/B/C/D-like domain-containing protein</fullName>
    </recommendedName>
</protein>
<comment type="subcellular location">
    <subcellularLocation>
        <location evidence="1">Cell membrane</location>
        <topology evidence="1">Multi-pass membrane protein</topology>
    </subcellularLocation>
</comment>
<sequence length="496" mass="56535">MAQHLPFYLFLAALTIFRLVYTGLVDLVADEAHFWIWSQNVNVLSPDHFGSYHPPMVAYFIWLSSFLGESERAIRFTAVMGASTVTLIVYHLATRIFNSRKTGFVAALIPNVTPIFALGGLVITTDTPFILFWTIMLYLGHKIIETKNRVYWYALGITFGLALTSKFTAFLFAASFFFYLVFSSEHRFWLKRKDPYIAFTLGLILFSPVVIWNLTNEGGAFQFHFSRAFNSHQIAPMERFITFWGGQVGLYGGPLILFIIAGAFGVGWMALKEKRNDYMYLFFMSGPLIIFFFFNSFRSNMEGNWSAGAYVAAITATPGFLAYAMNRVSSKWKTAIKGGFVFSIAFSAIAVAYSHVYIVDPSIPMFKDVKIAKRFYGWSELGRVAAHKLEGMSGDTFILTDWYHTASLLHYYIPSRPQSFLIKTSDRFKYFSPGPQIKGRDALYVSEKNRLHVGEVAKLFEKVEAAGVYTIKRKGKDIEVFYFFRCYNYQGVKARS</sequence>
<keyword evidence="6 8" id="KW-1133">Transmembrane helix</keyword>
<evidence type="ECO:0000259" key="9">
    <source>
        <dbReference type="Pfam" id="PF13231"/>
    </source>
</evidence>
<evidence type="ECO:0000256" key="3">
    <source>
        <dbReference type="ARBA" id="ARBA00022676"/>
    </source>
</evidence>
<dbReference type="InterPro" id="IPR038731">
    <property type="entry name" value="RgtA/B/C-like"/>
</dbReference>
<dbReference type="Pfam" id="PF13231">
    <property type="entry name" value="PMT_2"/>
    <property type="match status" value="1"/>
</dbReference>
<evidence type="ECO:0000256" key="8">
    <source>
        <dbReference type="SAM" id="Phobius"/>
    </source>
</evidence>
<name>A0A3B1BDN5_9ZZZZ</name>
<keyword evidence="4" id="KW-0808">Transferase</keyword>
<evidence type="ECO:0000256" key="2">
    <source>
        <dbReference type="ARBA" id="ARBA00022475"/>
    </source>
</evidence>
<dbReference type="GO" id="GO:0008610">
    <property type="term" value="P:lipid biosynthetic process"/>
    <property type="evidence" value="ECO:0007669"/>
    <property type="project" value="UniProtKB-ARBA"/>
</dbReference>
<feature type="transmembrane region" description="Helical" evidence="8">
    <location>
        <begin position="151"/>
        <end position="182"/>
    </location>
</feature>
<dbReference type="EMBL" id="UOGE01000004">
    <property type="protein sequence ID" value="VAX16219.1"/>
    <property type="molecule type" value="Genomic_DNA"/>
</dbReference>
<feature type="transmembrane region" description="Helical" evidence="8">
    <location>
        <begin position="278"/>
        <end position="295"/>
    </location>
</feature>
<dbReference type="GO" id="GO:0016763">
    <property type="term" value="F:pentosyltransferase activity"/>
    <property type="evidence" value="ECO:0007669"/>
    <property type="project" value="TreeGrafter"/>
</dbReference>
<keyword evidence="5 8" id="KW-0812">Transmembrane</keyword>
<feature type="transmembrane region" description="Helical" evidence="8">
    <location>
        <begin position="114"/>
        <end position="139"/>
    </location>
</feature>
<feature type="transmembrane region" description="Helical" evidence="8">
    <location>
        <begin position="248"/>
        <end position="271"/>
    </location>
</feature>
<dbReference type="PANTHER" id="PTHR33908">
    <property type="entry name" value="MANNOSYLTRANSFERASE YKCB-RELATED"/>
    <property type="match status" value="1"/>
</dbReference>